<feature type="transmembrane region" description="Helical" evidence="6">
    <location>
        <begin position="387"/>
        <end position="408"/>
    </location>
</feature>
<feature type="transmembrane region" description="Helical" evidence="6">
    <location>
        <begin position="455"/>
        <end position="474"/>
    </location>
</feature>
<comment type="subcellular location">
    <subcellularLocation>
        <location evidence="1">Cell membrane</location>
        <topology evidence="1">Multi-pass membrane protein</topology>
    </subcellularLocation>
</comment>
<keyword evidence="8" id="KW-1185">Reference proteome</keyword>
<feature type="transmembrane region" description="Helical" evidence="6">
    <location>
        <begin position="199"/>
        <end position="221"/>
    </location>
</feature>
<proteinExistence type="predicted"/>
<evidence type="ECO:0000313" key="7">
    <source>
        <dbReference type="EMBL" id="AUM62436.1"/>
    </source>
</evidence>
<feature type="transmembrane region" description="Helical" evidence="6">
    <location>
        <begin position="314"/>
        <end position="333"/>
    </location>
</feature>
<evidence type="ECO:0000256" key="4">
    <source>
        <dbReference type="ARBA" id="ARBA00022989"/>
    </source>
</evidence>
<dbReference type="PANTHER" id="PTHR43652:SF6">
    <property type="entry name" value="ARGININE REPRESSOR"/>
    <property type="match status" value="1"/>
</dbReference>
<name>A0A2K9LTM5_SPISQ</name>
<dbReference type="GO" id="GO:0005886">
    <property type="term" value="C:plasma membrane"/>
    <property type="evidence" value="ECO:0007669"/>
    <property type="project" value="UniProtKB-SubCell"/>
</dbReference>
<feature type="transmembrane region" description="Helical" evidence="6">
    <location>
        <begin position="118"/>
        <end position="138"/>
    </location>
</feature>
<dbReference type="AlphaFoldDB" id="A0A2K9LTM5"/>
<dbReference type="Pfam" id="PF03606">
    <property type="entry name" value="DcuC"/>
    <property type="match status" value="1"/>
</dbReference>
<evidence type="ECO:0000256" key="2">
    <source>
        <dbReference type="ARBA" id="ARBA00022475"/>
    </source>
</evidence>
<gene>
    <name evidence="7" type="primary">arcD</name>
    <name evidence="7" type="ORF">SMONO_v1c01850</name>
</gene>
<feature type="transmembrane region" description="Helical" evidence="6">
    <location>
        <begin position="80"/>
        <end position="97"/>
    </location>
</feature>
<feature type="transmembrane region" description="Helical" evidence="6">
    <location>
        <begin position="20"/>
        <end position="40"/>
    </location>
</feature>
<evidence type="ECO:0000256" key="6">
    <source>
        <dbReference type="SAM" id="Phobius"/>
    </source>
</evidence>
<keyword evidence="5 6" id="KW-0472">Membrane</keyword>
<dbReference type="InterPro" id="IPR051679">
    <property type="entry name" value="DASS-Related_Transporters"/>
</dbReference>
<dbReference type="OrthoDB" id="255482at2"/>
<dbReference type="InterPro" id="IPR018385">
    <property type="entry name" value="C4_dicarb_anaerob_car-like"/>
</dbReference>
<dbReference type="PANTHER" id="PTHR43652">
    <property type="entry name" value="BASIC AMINO ACID ANTIPORTER YFCC-RELATED"/>
    <property type="match status" value="1"/>
</dbReference>
<dbReference type="RefSeq" id="WP_101780487.1">
    <property type="nucleotide sequence ID" value="NZ_CP025543.1"/>
</dbReference>
<dbReference type="EMBL" id="CP025543">
    <property type="protein sequence ID" value="AUM62436.1"/>
    <property type="molecule type" value="Genomic_DNA"/>
</dbReference>
<evidence type="ECO:0000256" key="3">
    <source>
        <dbReference type="ARBA" id="ARBA00022692"/>
    </source>
</evidence>
<dbReference type="KEGG" id="smoo:SMONO_v1c01850"/>
<evidence type="ECO:0000313" key="8">
    <source>
        <dbReference type="Proteomes" id="UP000234790"/>
    </source>
</evidence>
<keyword evidence="3 6" id="KW-0812">Transmembrane</keyword>
<feature type="transmembrane region" description="Helical" evidence="6">
    <location>
        <begin position="144"/>
        <end position="168"/>
    </location>
</feature>
<feature type="transmembrane region" description="Helical" evidence="6">
    <location>
        <begin position="345"/>
        <end position="367"/>
    </location>
</feature>
<evidence type="ECO:0000256" key="5">
    <source>
        <dbReference type="ARBA" id="ARBA00023136"/>
    </source>
</evidence>
<keyword evidence="2" id="KW-1003">Cell membrane</keyword>
<feature type="transmembrane region" description="Helical" evidence="6">
    <location>
        <begin position="259"/>
        <end position="278"/>
    </location>
</feature>
<accession>A0A2K9LTM5</accession>
<feature type="transmembrane region" description="Helical" evidence="6">
    <location>
        <begin position="486"/>
        <end position="504"/>
    </location>
</feature>
<reference evidence="7 8" key="1">
    <citation type="submission" date="2017-12" db="EMBL/GenBank/DDBJ databases">
        <title>Complete genome sequence of Spiroplasma monobiae MQ-1 (ATCC 33825).</title>
        <authorList>
            <person name="Tsai Y.-M."/>
            <person name="Lo W.-S."/>
            <person name="Wu P.-S."/>
            <person name="Cho S.-T."/>
            <person name="Kuo C.-H."/>
        </authorList>
    </citation>
    <scope>NUCLEOTIDE SEQUENCE [LARGE SCALE GENOMIC DNA]</scope>
    <source>
        <strain evidence="7 8">MQ-1</strain>
    </source>
</reference>
<protein>
    <submittedName>
        <fullName evidence="7">Arginine/ornithine antiporter</fullName>
    </submittedName>
</protein>
<dbReference type="Proteomes" id="UP000234790">
    <property type="component" value="Chromosome"/>
</dbReference>
<evidence type="ECO:0000256" key="1">
    <source>
        <dbReference type="ARBA" id="ARBA00004651"/>
    </source>
</evidence>
<organism evidence="7 8">
    <name type="scientific">Spiroplasma monobiae MQ-1</name>
    <dbReference type="NCBI Taxonomy" id="1336748"/>
    <lineage>
        <taxon>Bacteria</taxon>
        <taxon>Bacillati</taxon>
        <taxon>Mycoplasmatota</taxon>
        <taxon>Mollicutes</taxon>
        <taxon>Entomoplasmatales</taxon>
        <taxon>Spiroplasmataceae</taxon>
        <taxon>Spiroplasma</taxon>
    </lineage>
</organism>
<sequence>MKNNDLKTKKKFKFKIPTSFTILFAVLVLIMIASWIMHYAGVTFIPEHSKENPEQDAQRVKAIGIVYLFVSIFKGFENKVEIIVFVLSIGAFIYIVMKSKSLDALTQKIAWKFKDKTIWAIPIVVIFLSFCGSAYGMAEEALGFHMIIIPLMLVAGFDVFTALITVLLGGGIGPMLATFDPFLIFTAAASAGSEPMDGLVFRLIAWVLVTGFTSGWVMFYARGVKRNPQLSYTFSTVEEDKRFFLKEQVNEVPLTKKRISISVIFLFMFLIMITYLFPWDELLGTTAMNDFAIWMEKYLPFLSGMVDPIGNGDMFVVAGLFLIGSLVVTILNWENEESFIEDLMTGAKDMIGVAFIISIAGAITFLLEEAGIKSLMIGGIENSNIGNMNPFLFIVMTFLLFIPMSFAIPSTSGFSSAIFPVWGELSKQITIGSTGINMVSGSITAFAYANGMANMVSPASGIVVGAAQIGRTSYGTIMKGTWKFHVSLLAINISLLLIGTGLNYTGAHIF</sequence>
<keyword evidence="4 6" id="KW-1133">Transmembrane helix</keyword>
<feature type="transmembrane region" description="Helical" evidence="6">
    <location>
        <begin position="175"/>
        <end position="193"/>
    </location>
</feature>